<reference evidence="3 4" key="1">
    <citation type="submission" date="2023-07" db="EMBL/GenBank/DDBJ databases">
        <title>Sequencing the genomes of 1000 actinobacteria strains.</title>
        <authorList>
            <person name="Klenk H.-P."/>
        </authorList>
    </citation>
    <scope>NUCLEOTIDE SEQUENCE [LARGE SCALE GENOMIC DNA]</scope>
    <source>
        <strain evidence="3 4">DSM 44710</strain>
    </source>
</reference>
<evidence type="ECO:0000259" key="2">
    <source>
        <dbReference type="Pfam" id="PF01526"/>
    </source>
</evidence>
<accession>A0ABT9MT09</accession>
<feature type="compositionally biased region" description="Polar residues" evidence="1">
    <location>
        <begin position="73"/>
        <end position="87"/>
    </location>
</feature>
<dbReference type="EMBL" id="JAUSRA010000001">
    <property type="protein sequence ID" value="MDP9794518.1"/>
    <property type="molecule type" value="Genomic_DNA"/>
</dbReference>
<proteinExistence type="predicted"/>
<evidence type="ECO:0000256" key="1">
    <source>
        <dbReference type="SAM" id="MobiDB-lite"/>
    </source>
</evidence>
<dbReference type="Pfam" id="PF01526">
    <property type="entry name" value="DDE_Tnp_Tn3"/>
    <property type="match status" value="1"/>
</dbReference>
<evidence type="ECO:0000313" key="3">
    <source>
        <dbReference type="EMBL" id="MDP9794518.1"/>
    </source>
</evidence>
<comment type="caution">
    <text evidence="3">The sequence shown here is derived from an EMBL/GenBank/DDBJ whole genome shotgun (WGS) entry which is preliminary data.</text>
</comment>
<name>A0ABT9MT09_9ACTN</name>
<organism evidence="3 4">
    <name type="scientific">Catenuloplanes nepalensis</name>
    <dbReference type="NCBI Taxonomy" id="587533"/>
    <lineage>
        <taxon>Bacteria</taxon>
        <taxon>Bacillati</taxon>
        <taxon>Actinomycetota</taxon>
        <taxon>Actinomycetes</taxon>
        <taxon>Micromonosporales</taxon>
        <taxon>Micromonosporaceae</taxon>
        <taxon>Catenuloplanes</taxon>
    </lineage>
</organism>
<evidence type="ECO:0000313" key="4">
    <source>
        <dbReference type="Proteomes" id="UP001240984"/>
    </source>
</evidence>
<dbReference type="InterPro" id="IPR002513">
    <property type="entry name" value="Tn3_Tnp_DDE_dom"/>
</dbReference>
<feature type="domain" description="Tn3 transposase DDE" evidence="2">
    <location>
        <begin position="3"/>
        <end position="59"/>
    </location>
</feature>
<protein>
    <submittedName>
        <fullName evidence="3">TnpA family transposase</fullName>
    </submittedName>
</protein>
<keyword evidence="4" id="KW-1185">Reference proteome</keyword>
<feature type="region of interest" description="Disordered" evidence="1">
    <location>
        <begin position="73"/>
        <end position="95"/>
    </location>
</feature>
<sequence>MASFALFDLVGKQLSPRIRDLGKITLDRTGGKADFTGRYPLVGPLRTRRLNTELITGMWVLSALTRREARQLAGSSPTRVSRMSSASVFHLSRVS</sequence>
<gene>
    <name evidence="3" type="ORF">J2S43_003030</name>
</gene>
<dbReference type="Proteomes" id="UP001240984">
    <property type="component" value="Unassembled WGS sequence"/>
</dbReference>